<protein>
    <submittedName>
        <fullName evidence="1">Uncharacterized protein</fullName>
    </submittedName>
</protein>
<dbReference type="OrthoDB" id="89089at2"/>
<organism evidence="1 2">
    <name type="scientific">Aneurinibacillus migulanus</name>
    <name type="common">Bacillus migulanus</name>
    <dbReference type="NCBI Taxonomy" id="47500"/>
    <lineage>
        <taxon>Bacteria</taxon>
        <taxon>Bacillati</taxon>
        <taxon>Bacillota</taxon>
        <taxon>Bacilli</taxon>
        <taxon>Bacillales</taxon>
        <taxon>Paenibacillaceae</taxon>
        <taxon>Aneurinibacillus group</taxon>
        <taxon>Aneurinibacillus</taxon>
    </lineage>
</organism>
<accession>A0A1G9AVZ4</accession>
<proteinExistence type="predicted"/>
<evidence type="ECO:0000313" key="1">
    <source>
        <dbReference type="EMBL" id="SDK30830.1"/>
    </source>
</evidence>
<dbReference type="GeneID" id="42308591"/>
<name>A0A1G9AVZ4_ANEMI</name>
<evidence type="ECO:0000313" key="2">
    <source>
        <dbReference type="Proteomes" id="UP000182836"/>
    </source>
</evidence>
<dbReference type="AlphaFoldDB" id="A0A1G9AVZ4"/>
<dbReference type="EMBL" id="FNED01000048">
    <property type="protein sequence ID" value="SDK30830.1"/>
    <property type="molecule type" value="Genomic_DNA"/>
</dbReference>
<gene>
    <name evidence="1" type="ORF">SAMN04487909_14825</name>
</gene>
<reference evidence="1 2" key="1">
    <citation type="submission" date="2016-10" db="EMBL/GenBank/DDBJ databases">
        <authorList>
            <person name="de Groot N.N."/>
        </authorList>
    </citation>
    <scope>NUCLEOTIDE SEQUENCE [LARGE SCALE GENOMIC DNA]</scope>
    <source>
        <strain evidence="1 2">DSM 2895</strain>
    </source>
</reference>
<dbReference type="Proteomes" id="UP000182836">
    <property type="component" value="Unassembled WGS sequence"/>
</dbReference>
<dbReference type="RefSeq" id="WP_080787542.1">
    <property type="nucleotide sequence ID" value="NZ_BJOA01000175.1"/>
</dbReference>
<sequence length="151" mass="17705">MADERISLFPEMDFSDIDDIRNIEGIPSEQKWTYVIDFEKRCLVLDDDGRPKKTKGYKEYLIQTAMRILNTERFQYIIFDEDIGVEKSEWPGWEDIEVKRDAEEALEAHAEIEKAEVLHMERIGNKMRMSIRIIGVSATVEMEVKWSNEAG</sequence>